<sequence length="91" mass="9834">MDESRHLRQEEIARLTHNLASSHSKGVNLGQLSNVCTTNALARMMIGLRVFNDGSGGCDPRADEFKAMVVEVMVLAGVFNIGDFIPSLESG</sequence>
<evidence type="ECO:0000313" key="8">
    <source>
        <dbReference type="EMBL" id="KHN17813.1"/>
    </source>
</evidence>
<evidence type="ECO:0000256" key="3">
    <source>
        <dbReference type="ARBA" id="ARBA00022617"/>
    </source>
</evidence>
<evidence type="ECO:0000256" key="4">
    <source>
        <dbReference type="ARBA" id="ARBA00022723"/>
    </source>
</evidence>
<keyword evidence="7 8" id="KW-0503">Monooxygenase</keyword>
<gene>
    <name evidence="8" type="ORF">glysoja_029121</name>
</gene>
<dbReference type="GO" id="GO:0005506">
    <property type="term" value="F:iron ion binding"/>
    <property type="evidence" value="ECO:0007669"/>
    <property type="project" value="InterPro"/>
</dbReference>
<keyword evidence="4" id="KW-0479">Metal-binding</keyword>
<protein>
    <submittedName>
        <fullName evidence="8">Flavonoid 3'-monooxygenase</fullName>
        <ecNumber evidence="8">1.14.13.21</ecNumber>
    </submittedName>
</protein>
<reference evidence="8" key="1">
    <citation type="submission" date="2014-07" db="EMBL/GenBank/DDBJ databases">
        <title>Identification of a novel salt tolerance gene in wild soybean by whole-genome sequencing.</title>
        <authorList>
            <person name="Lam H.-M."/>
            <person name="Qi X."/>
            <person name="Li M.-W."/>
            <person name="Liu X."/>
            <person name="Xie M."/>
            <person name="Ni M."/>
            <person name="Xu X."/>
        </authorList>
    </citation>
    <scope>NUCLEOTIDE SEQUENCE [LARGE SCALE GENOMIC DNA]</scope>
    <source>
        <tissue evidence="8">Root</tissue>
    </source>
</reference>
<keyword evidence="3" id="KW-0349">Heme</keyword>
<dbReference type="EMBL" id="KN660222">
    <property type="protein sequence ID" value="KHN17813.1"/>
    <property type="molecule type" value="Genomic_DNA"/>
</dbReference>
<evidence type="ECO:0000256" key="5">
    <source>
        <dbReference type="ARBA" id="ARBA00023002"/>
    </source>
</evidence>
<dbReference type="PANTHER" id="PTHR47944:SF18">
    <property type="entry name" value="FLAVONOID 3'-MONOOXYGENASE"/>
    <property type="match status" value="1"/>
</dbReference>
<dbReference type="GO" id="GO:0004497">
    <property type="term" value="F:monooxygenase activity"/>
    <property type="evidence" value="ECO:0007669"/>
    <property type="project" value="UniProtKB-KW"/>
</dbReference>
<accession>A0A0B2QCS6</accession>
<organism evidence="8">
    <name type="scientific">Glycine soja</name>
    <name type="common">Wild soybean</name>
    <dbReference type="NCBI Taxonomy" id="3848"/>
    <lineage>
        <taxon>Eukaryota</taxon>
        <taxon>Viridiplantae</taxon>
        <taxon>Streptophyta</taxon>
        <taxon>Embryophyta</taxon>
        <taxon>Tracheophyta</taxon>
        <taxon>Spermatophyta</taxon>
        <taxon>Magnoliopsida</taxon>
        <taxon>eudicotyledons</taxon>
        <taxon>Gunneridae</taxon>
        <taxon>Pentapetalae</taxon>
        <taxon>rosids</taxon>
        <taxon>fabids</taxon>
        <taxon>Fabales</taxon>
        <taxon>Fabaceae</taxon>
        <taxon>Papilionoideae</taxon>
        <taxon>50 kb inversion clade</taxon>
        <taxon>NPAAA clade</taxon>
        <taxon>indigoferoid/millettioid clade</taxon>
        <taxon>Phaseoleae</taxon>
        <taxon>Glycine</taxon>
        <taxon>Glycine subgen. Soja</taxon>
    </lineage>
</organism>
<keyword evidence="5 8" id="KW-0560">Oxidoreductase</keyword>
<dbReference type="Proteomes" id="UP000053555">
    <property type="component" value="Unassembled WGS sequence"/>
</dbReference>
<evidence type="ECO:0000256" key="1">
    <source>
        <dbReference type="ARBA" id="ARBA00001971"/>
    </source>
</evidence>
<name>A0A0B2QCS6_GLYSO</name>
<evidence type="ECO:0000256" key="7">
    <source>
        <dbReference type="ARBA" id="ARBA00023033"/>
    </source>
</evidence>
<dbReference type="InterPro" id="IPR036396">
    <property type="entry name" value="Cyt_P450_sf"/>
</dbReference>
<keyword evidence="6" id="KW-0408">Iron</keyword>
<dbReference type="Gene3D" id="1.10.630.10">
    <property type="entry name" value="Cytochrome P450"/>
    <property type="match status" value="1"/>
</dbReference>
<comment type="cofactor">
    <cofactor evidence="1">
        <name>heme</name>
        <dbReference type="ChEBI" id="CHEBI:30413"/>
    </cofactor>
</comment>
<dbReference type="AlphaFoldDB" id="A0A0B2QCS6"/>
<evidence type="ECO:0000256" key="6">
    <source>
        <dbReference type="ARBA" id="ARBA00023004"/>
    </source>
</evidence>
<evidence type="ECO:0000256" key="2">
    <source>
        <dbReference type="ARBA" id="ARBA00010617"/>
    </source>
</evidence>
<comment type="similarity">
    <text evidence="2">Belongs to the cytochrome P450 family.</text>
</comment>
<proteinExistence type="inferred from homology"/>
<dbReference type="GO" id="GO:0016705">
    <property type="term" value="F:oxidoreductase activity, acting on paired donors, with incorporation or reduction of molecular oxygen"/>
    <property type="evidence" value="ECO:0007669"/>
    <property type="project" value="InterPro"/>
</dbReference>
<dbReference type="GO" id="GO:0020037">
    <property type="term" value="F:heme binding"/>
    <property type="evidence" value="ECO:0007669"/>
    <property type="project" value="InterPro"/>
</dbReference>
<dbReference type="EC" id="1.14.13.21" evidence="8"/>
<dbReference type="SUPFAM" id="SSF48264">
    <property type="entry name" value="Cytochrome P450"/>
    <property type="match status" value="1"/>
</dbReference>
<dbReference type="PANTHER" id="PTHR47944">
    <property type="entry name" value="CYTOCHROME P450 98A9"/>
    <property type="match status" value="1"/>
</dbReference>